<dbReference type="OrthoDB" id="9809801at2"/>
<dbReference type="SUPFAM" id="SSF47729">
    <property type="entry name" value="IHF-like DNA-binding proteins"/>
    <property type="match status" value="1"/>
</dbReference>
<dbReference type="EMBL" id="VAJM01000002">
    <property type="protein sequence ID" value="TLM95403.1"/>
    <property type="molecule type" value="Genomic_DNA"/>
</dbReference>
<gene>
    <name evidence="3" type="ORF">FDY95_06330</name>
</gene>
<evidence type="ECO:0000313" key="3">
    <source>
        <dbReference type="EMBL" id="TLM95403.1"/>
    </source>
</evidence>
<dbReference type="Gene3D" id="4.10.520.10">
    <property type="entry name" value="IHF-like DNA-binding proteins"/>
    <property type="match status" value="1"/>
</dbReference>
<evidence type="ECO:0000259" key="2">
    <source>
        <dbReference type="Pfam" id="PF18291"/>
    </source>
</evidence>
<keyword evidence="1 3" id="KW-0238">DNA-binding</keyword>
<dbReference type="InterPro" id="IPR005902">
    <property type="entry name" value="HU_DNA-bd_put"/>
</dbReference>
<dbReference type="InterPro" id="IPR010992">
    <property type="entry name" value="IHF-like_DNA-bd_dom_sf"/>
</dbReference>
<dbReference type="Pfam" id="PF18291">
    <property type="entry name" value="HU-HIG"/>
    <property type="match status" value="1"/>
</dbReference>
<keyword evidence="4" id="KW-1185">Reference proteome</keyword>
<dbReference type="RefSeq" id="WP_138075901.1">
    <property type="nucleotide sequence ID" value="NZ_VAJM01000002.1"/>
</dbReference>
<organism evidence="3 4">
    <name type="scientific">Hymenobacter jeollabukensis</name>
    <dbReference type="NCBI Taxonomy" id="2025313"/>
    <lineage>
        <taxon>Bacteria</taxon>
        <taxon>Pseudomonadati</taxon>
        <taxon>Bacteroidota</taxon>
        <taxon>Cytophagia</taxon>
        <taxon>Cytophagales</taxon>
        <taxon>Hymenobacteraceae</taxon>
        <taxon>Hymenobacter</taxon>
    </lineage>
</organism>
<name>A0A5R8WV85_9BACT</name>
<feature type="domain" description="HU" evidence="2">
    <location>
        <begin position="1"/>
        <end position="120"/>
    </location>
</feature>
<reference evidence="3 4" key="1">
    <citation type="submission" date="2019-05" db="EMBL/GenBank/DDBJ databases">
        <title>Hymenobacter edaphi sp. nov., isolated from abandoned arsenic-contaminated farmland soil.</title>
        <authorList>
            <person name="Nie L."/>
        </authorList>
    </citation>
    <scope>NUCLEOTIDE SEQUENCE [LARGE SCALE GENOMIC DNA]</scope>
    <source>
        <strain evidence="3 4">1-3-3-8</strain>
    </source>
</reference>
<proteinExistence type="predicted"/>
<comment type="caution">
    <text evidence="3">The sequence shown here is derived from an EMBL/GenBank/DDBJ whole genome shotgun (WGS) entry which is preliminary data.</text>
</comment>
<dbReference type="AlphaFoldDB" id="A0A5R8WV85"/>
<dbReference type="GO" id="GO:0003677">
    <property type="term" value="F:DNA binding"/>
    <property type="evidence" value="ECO:0007669"/>
    <property type="project" value="UniProtKB-KW"/>
</dbReference>
<protein>
    <submittedName>
        <fullName evidence="3">DNA-binding protein</fullName>
    </submittedName>
</protein>
<evidence type="ECO:0000256" key="1">
    <source>
        <dbReference type="ARBA" id="ARBA00023125"/>
    </source>
</evidence>
<sequence>MPIEYSLVQRGLPGTTTGPKKWYASVRSRGVTTERGMADKISRSTSLSSSDVKAALESLLQEIPRELAEGQIVQLGDLGSFRVTLQSDGTDTESAFTAAQIRKIKVNFVPSALFEQLLGQAVLRRVEAAVPAAERKAAKKG</sequence>
<evidence type="ECO:0000313" key="4">
    <source>
        <dbReference type="Proteomes" id="UP000305517"/>
    </source>
</evidence>
<accession>A0A5R8WV85</accession>
<dbReference type="NCBIfam" id="TIGR01201">
    <property type="entry name" value="HU_rel"/>
    <property type="match status" value="1"/>
</dbReference>
<dbReference type="Proteomes" id="UP000305517">
    <property type="component" value="Unassembled WGS sequence"/>
</dbReference>
<dbReference type="InterPro" id="IPR041607">
    <property type="entry name" value="HU-HIG"/>
</dbReference>